<sequence length="349" mass="39171">MKKPLGKAAKTGFICGAIMILVLAAGFFMPTWTPAIKGESSVSMLKQIHINGTGHEVMIRGEDRSNPIVIFVHGGPGCSEIPYIREYQKRLERNFTIVHYDQRGSGKSFHFGEDYSGLSSDLLVEDLLALTDYVTAELDVSKVLLVGHSFGTYIGMKAAAQAPEKFAAYIGIGQVADHRDSELDGLDFALEQALEAGNTGDAERLEKLRPDISEGKILTPRDLIRKYGGAARQLNDNMLYVKGFLLAPEYNLLDVVRYWRGVGLSQRILLAEESERSIPELVDKLEIPCFFVMGQYDYMTSTKAARTYFDGLEAPRKEFILFNESAHYPQLEEEERFAEWMEDTFLRSI</sequence>
<comment type="caution">
    <text evidence="1">The sequence shown here is derived from an EMBL/GenBank/DDBJ whole genome shotgun (WGS) entry which is preliminary data.</text>
</comment>
<protein>
    <submittedName>
        <fullName evidence="1">Alpha/beta fold hydrolase</fullName>
    </submittedName>
</protein>
<evidence type="ECO:0000313" key="2">
    <source>
        <dbReference type="Proteomes" id="UP001631969"/>
    </source>
</evidence>
<keyword evidence="2" id="KW-1185">Reference proteome</keyword>
<evidence type="ECO:0000313" key="1">
    <source>
        <dbReference type="EMBL" id="MFM9330568.1"/>
    </source>
</evidence>
<name>A0ACC7P0K9_9BACL</name>
<organism evidence="1 2">
    <name type="scientific">Paenibacillus mesotrionivorans</name>
    <dbReference type="NCBI Taxonomy" id="3160968"/>
    <lineage>
        <taxon>Bacteria</taxon>
        <taxon>Bacillati</taxon>
        <taxon>Bacillota</taxon>
        <taxon>Bacilli</taxon>
        <taxon>Bacillales</taxon>
        <taxon>Paenibacillaceae</taxon>
        <taxon>Paenibacillus</taxon>
    </lineage>
</organism>
<accession>A0ACC7P0K9</accession>
<gene>
    <name evidence="1" type="ORF">ACI1P1_19900</name>
</gene>
<dbReference type="EMBL" id="JBJURJ010000013">
    <property type="protein sequence ID" value="MFM9330568.1"/>
    <property type="molecule type" value="Genomic_DNA"/>
</dbReference>
<reference evidence="1" key="1">
    <citation type="submission" date="2024-12" db="EMBL/GenBank/DDBJ databases">
        <authorList>
            <person name="Wu N."/>
        </authorList>
    </citation>
    <scope>NUCLEOTIDE SEQUENCE</scope>
    <source>
        <strain evidence="1">P15</strain>
    </source>
</reference>
<dbReference type="Proteomes" id="UP001631969">
    <property type="component" value="Unassembled WGS sequence"/>
</dbReference>
<keyword evidence="1" id="KW-0378">Hydrolase</keyword>
<proteinExistence type="predicted"/>